<proteinExistence type="inferred from homology"/>
<feature type="domain" description="Replication factor A C-terminal" evidence="9">
    <location>
        <begin position="294"/>
        <end position="397"/>
    </location>
</feature>
<dbReference type="InterPro" id="IPR013955">
    <property type="entry name" value="Rep_factor-A_C"/>
</dbReference>
<accession>A0A8X7R692</accession>
<dbReference type="Pfam" id="PF08646">
    <property type="entry name" value="Rep_fac-A_C"/>
    <property type="match status" value="1"/>
</dbReference>
<dbReference type="InterPro" id="IPR003871">
    <property type="entry name" value="RFA1B/D_OB_1st"/>
</dbReference>
<comment type="similarity">
    <text evidence="1">Belongs to the replication factor A protein 1 family.</text>
</comment>
<dbReference type="Proteomes" id="UP000886595">
    <property type="component" value="Unassembled WGS sequence"/>
</dbReference>
<evidence type="ECO:0000256" key="2">
    <source>
        <dbReference type="ARBA" id="ARBA00022723"/>
    </source>
</evidence>
<dbReference type="AlphaFoldDB" id="A0A8X7R692"/>
<evidence type="ECO:0000313" key="10">
    <source>
        <dbReference type="EMBL" id="KAG2282073.1"/>
    </source>
</evidence>
<dbReference type="Gene3D" id="2.40.50.140">
    <property type="entry name" value="Nucleic acid-binding proteins"/>
    <property type="match status" value="3"/>
</dbReference>
<keyword evidence="6" id="KW-0175">Coiled coil</keyword>
<dbReference type="CDD" id="cd04481">
    <property type="entry name" value="RPA1_DBD_B_like"/>
    <property type="match status" value="1"/>
</dbReference>
<evidence type="ECO:0000256" key="6">
    <source>
        <dbReference type="SAM" id="Coils"/>
    </source>
</evidence>
<dbReference type="OrthoDB" id="1066822at2759"/>
<keyword evidence="11" id="KW-1185">Reference proteome</keyword>
<dbReference type="GO" id="GO:0008270">
    <property type="term" value="F:zinc ion binding"/>
    <property type="evidence" value="ECO:0007669"/>
    <property type="project" value="UniProtKB-KW"/>
</dbReference>
<dbReference type="PANTHER" id="PTHR47165">
    <property type="entry name" value="OS03G0429900 PROTEIN"/>
    <property type="match status" value="1"/>
</dbReference>
<keyword evidence="2" id="KW-0479">Metal-binding</keyword>
<evidence type="ECO:0000256" key="3">
    <source>
        <dbReference type="ARBA" id="ARBA00022771"/>
    </source>
</evidence>
<protein>
    <recommendedName>
        <fullName evidence="12">DUF223 domain-containing protein</fullName>
    </recommendedName>
</protein>
<dbReference type="EMBL" id="JAAMPC010000011">
    <property type="protein sequence ID" value="KAG2282073.1"/>
    <property type="molecule type" value="Genomic_DNA"/>
</dbReference>
<evidence type="ECO:0000256" key="4">
    <source>
        <dbReference type="ARBA" id="ARBA00022833"/>
    </source>
</evidence>
<dbReference type="CDD" id="cd04476">
    <property type="entry name" value="RPA1_DBD_C"/>
    <property type="match status" value="1"/>
</dbReference>
<evidence type="ECO:0000313" key="11">
    <source>
        <dbReference type="Proteomes" id="UP000886595"/>
    </source>
</evidence>
<feature type="coiled-coil region" evidence="6">
    <location>
        <begin position="530"/>
        <end position="557"/>
    </location>
</feature>
<dbReference type="CDD" id="cd04480">
    <property type="entry name" value="RPA1_DBD_A_like"/>
    <property type="match status" value="1"/>
</dbReference>
<evidence type="ECO:0000256" key="7">
    <source>
        <dbReference type="SAM" id="MobiDB-lite"/>
    </source>
</evidence>
<organism evidence="10 11">
    <name type="scientific">Brassica carinata</name>
    <name type="common">Ethiopian mustard</name>
    <name type="synonym">Abyssinian cabbage</name>
    <dbReference type="NCBI Taxonomy" id="52824"/>
    <lineage>
        <taxon>Eukaryota</taxon>
        <taxon>Viridiplantae</taxon>
        <taxon>Streptophyta</taxon>
        <taxon>Embryophyta</taxon>
        <taxon>Tracheophyta</taxon>
        <taxon>Spermatophyta</taxon>
        <taxon>Magnoliopsida</taxon>
        <taxon>eudicotyledons</taxon>
        <taxon>Gunneridae</taxon>
        <taxon>Pentapetalae</taxon>
        <taxon>rosids</taxon>
        <taxon>malvids</taxon>
        <taxon>Brassicales</taxon>
        <taxon>Brassicaceae</taxon>
        <taxon>Brassiceae</taxon>
        <taxon>Brassica</taxon>
    </lineage>
</organism>
<dbReference type="PANTHER" id="PTHR47165:SF4">
    <property type="entry name" value="OS03G0429900 PROTEIN"/>
    <property type="match status" value="1"/>
</dbReference>
<feature type="domain" description="Replication protein A 70 kDa DNA-binding subunit B/D first OB fold" evidence="8">
    <location>
        <begin position="11"/>
        <end position="108"/>
    </location>
</feature>
<gene>
    <name evidence="10" type="ORF">Bca52824_053293</name>
</gene>
<evidence type="ECO:0000256" key="5">
    <source>
        <dbReference type="ARBA" id="ARBA00023125"/>
    </source>
</evidence>
<dbReference type="SUPFAM" id="SSF50249">
    <property type="entry name" value="Nucleic acid-binding proteins"/>
    <property type="match status" value="3"/>
</dbReference>
<name>A0A8X7R692_BRACI</name>
<dbReference type="InterPro" id="IPR012340">
    <property type="entry name" value="NA-bd_OB-fold"/>
</dbReference>
<comment type="caution">
    <text evidence="10">The sequence shown here is derived from an EMBL/GenBank/DDBJ whole genome shotgun (WGS) entry which is preliminary data.</text>
</comment>
<evidence type="ECO:0000259" key="8">
    <source>
        <dbReference type="Pfam" id="PF02721"/>
    </source>
</evidence>
<keyword evidence="5" id="KW-0238">DNA-binding</keyword>
<evidence type="ECO:0000259" key="9">
    <source>
        <dbReference type="Pfam" id="PF08646"/>
    </source>
</evidence>
<keyword evidence="3" id="KW-0863">Zinc-finger</keyword>
<feature type="compositionally biased region" description="Basic and acidic residues" evidence="7">
    <location>
        <begin position="466"/>
        <end position="478"/>
    </location>
</feature>
<dbReference type="GO" id="GO:0003677">
    <property type="term" value="F:DNA binding"/>
    <property type="evidence" value="ECO:0007669"/>
    <property type="project" value="UniProtKB-KW"/>
</dbReference>
<dbReference type="Pfam" id="PF02721">
    <property type="entry name" value="DUF223"/>
    <property type="match status" value="1"/>
</dbReference>
<keyword evidence="4" id="KW-0862">Zinc</keyword>
<reference evidence="10 11" key="1">
    <citation type="submission" date="2020-02" db="EMBL/GenBank/DDBJ databases">
        <authorList>
            <person name="Ma Q."/>
            <person name="Huang Y."/>
            <person name="Song X."/>
            <person name="Pei D."/>
        </authorList>
    </citation>
    <scope>NUCLEOTIDE SEQUENCE [LARGE SCALE GENOMIC DNA]</scope>
    <source>
        <strain evidence="10">Sxm20200214</strain>
        <tissue evidence="10">Leaf</tissue>
    </source>
</reference>
<feature type="region of interest" description="Disordered" evidence="7">
    <location>
        <begin position="448"/>
        <end position="479"/>
    </location>
</feature>
<evidence type="ECO:0000256" key="1">
    <source>
        <dbReference type="ARBA" id="ARBA00005690"/>
    </source>
</evidence>
<evidence type="ECO:0008006" key="12">
    <source>
        <dbReference type="Google" id="ProtNLM"/>
    </source>
</evidence>
<sequence>MVRAKKNIVSYVRELKFRNDTSRIEVRIVRLWRNYNKESGNTTEMVVVDKEGTRIHASVGEQLIKKFDDKLREGDAIVLQLFKVYDATGEYRTTPHPYKIGFFHTTFVGIADDFPTAVPEKYFADFSDILGGNLDHSCLVDVVGQIVNFGSLENKIIKGKDNMRLLVELHDPNNVKMMCTPWGCYAKQVYDYSRSNMSTMIICVIRFCSVKEWKGAYSISSGYNSTHILLNPTLDFIEEFKASLPDDSLALTNNDSSQWSVGTATSIRARFFVLNERLTIGEIIDSSVVGTFVTLGTIETIDTERGWQYLSCKYHNKKVMPTTNVDADDRLLFFCNTCDKEHSDVISRFKLIANVKDDSGEANFLLFDANAQAIVRHSAAELYDENEDEDFLPEAVSDLFGKSSQYVVRLATDDREMVEEFADLPPKSNPVLMLESADDISSGSVGFTATPLSKRKSEQDDDSCLEDQHSDLKRKSPMTDDYGTSLEEAFKNGMEGTTAHYKAILFMYKQVHDAHQEACKLELFDELFNMSALSEEKEKIESELVLAEAKAADVKSSSPTLSLQFFPSKEILYLAMAFNRDLKLKKPIVEDYSYSLEEAFNKGKNETRDRYRAMLFMYQNQLEAITAKHDEEREVYRVQGKLELLKELFKKDARRKEKNKLKTELVLAKEKMDGVKIPYVDWLKMGEPQMFD</sequence>
<dbReference type="InterPro" id="IPR047192">
    <property type="entry name" value="Euk_RPA1_DBD_C"/>
</dbReference>